<name>A0A3M6TIU1_POCDA</name>
<proteinExistence type="predicted"/>
<feature type="region of interest" description="Disordered" evidence="1">
    <location>
        <begin position="37"/>
        <end position="144"/>
    </location>
</feature>
<accession>A0A3M6TIU1</accession>
<dbReference type="Proteomes" id="UP000275408">
    <property type="component" value="Unassembled WGS sequence"/>
</dbReference>
<dbReference type="OrthoDB" id="5965140at2759"/>
<keyword evidence="3" id="KW-1185">Reference proteome</keyword>
<comment type="caution">
    <text evidence="2">The sequence shown here is derived from an EMBL/GenBank/DDBJ whole genome shotgun (WGS) entry which is preliminary data.</text>
</comment>
<organism evidence="2 3">
    <name type="scientific">Pocillopora damicornis</name>
    <name type="common">Cauliflower coral</name>
    <name type="synonym">Millepora damicornis</name>
    <dbReference type="NCBI Taxonomy" id="46731"/>
    <lineage>
        <taxon>Eukaryota</taxon>
        <taxon>Metazoa</taxon>
        <taxon>Cnidaria</taxon>
        <taxon>Anthozoa</taxon>
        <taxon>Hexacorallia</taxon>
        <taxon>Scleractinia</taxon>
        <taxon>Astrocoeniina</taxon>
        <taxon>Pocilloporidae</taxon>
        <taxon>Pocillopora</taxon>
    </lineage>
</organism>
<feature type="compositionally biased region" description="Basic and acidic residues" evidence="1">
    <location>
        <begin position="110"/>
        <end position="119"/>
    </location>
</feature>
<dbReference type="AlphaFoldDB" id="A0A3M6TIU1"/>
<evidence type="ECO:0000256" key="1">
    <source>
        <dbReference type="SAM" id="MobiDB-lite"/>
    </source>
</evidence>
<dbReference type="EMBL" id="RCHS01003521">
    <property type="protein sequence ID" value="RMX41174.1"/>
    <property type="molecule type" value="Genomic_DNA"/>
</dbReference>
<feature type="compositionally biased region" description="Polar residues" evidence="1">
    <location>
        <begin position="120"/>
        <end position="135"/>
    </location>
</feature>
<evidence type="ECO:0000313" key="2">
    <source>
        <dbReference type="EMBL" id="RMX41174.1"/>
    </source>
</evidence>
<evidence type="ECO:0000313" key="3">
    <source>
        <dbReference type="Proteomes" id="UP000275408"/>
    </source>
</evidence>
<protein>
    <submittedName>
        <fullName evidence="2">Uncharacterized protein</fullName>
    </submittedName>
</protein>
<gene>
    <name evidence="2" type="ORF">pdam_00019192</name>
</gene>
<feature type="compositionally biased region" description="Basic and acidic residues" evidence="1">
    <location>
        <begin position="82"/>
        <end position="98"/>
    </location>
</feature>
<sequence length="239" mass="26986">MLIGPIYALYGEVLMVVSLILQKARLMADESIASFYGGNDSTKLINEDEQETRARREDSFYNDQPIGTKDQRTLLSADEENRESVENNEKEKEGKPSDESSLSISNSEKQYIHSEEKSQRPTSLSFSNDHATGQSRHGAVTPSRRQVSFIREANQNESCDASVAFDNSQLSSDSLSRVRAITSGSVYYRTHSEAEECDENELSCYRSNSQMRRRRRYTKRGAVVSDSFVNECICCCVII</sequence>
<reference evidence="2 3" key="1">
    <citation type="journal article" date="2018" name="Sci. Rep.">
        <title>Comparative analysis of the Pocillopora damicornis genome highlights role of immune system in coral evolution.</title>
        <authorList>
            <person name="Cunning R."/>
            <person name="Bay R.A."/>
            <person name="Gillette P."/>
            <person name="Baker A.C."/>
            <person name="Traylor-Knowles N."/>
        </authorList>
    </citation>
    <scope>NUCLEOTIDE SEQUENCE [LARGE SCALE GENOMIC DNA]</scope>
    <source>
        <strain evidence="2">RSMAS</strain>
        <tissue evidence="2">Whole animal</tissue>
    </source>
</reference>